<evidence type="ECO:0000256" key="3">
    <source>
        <dbReference type="ARBA" id="ARBA00022692"/>
    </source>
</evidence>
<keyword evidence="4 6" id="KW-1133">Transmembrane helix</keyword>
<organism evidence="7">
    <name type="scientific">Roseihalotalea indica</name>
    <dbReference type="NCBI Taxonomy" id="2867963"/>
    <lineage>
        <taxon>Bacteria</taxon>
        <taxon>Pseudomonadati</taxon>
        <taxon>Bacteroidota</taxon>
        <taxon>Cytophagia</taxon>
        <taxon>Cytophagales</taxon>
        <taxon>Catalimonadaceae</taxon>
        <taxon>Roseihalotalea</taxon>
    </lineage>
</organism>
<feature type="transmembrane region" description="Helical" evidence="6">
    <location>
        <begin position="213"/>
        <end position="231"/>
    </location>
</feature>
<name>A0AA49GHJ2_9BACT</name>
<comment type="subcellular location">
    <subcellularLocation>
        <location evidence="1">Membrane</location>
        <topology evidence="1">Multi-pass membrane protein</topology>
    </subcellularLocation>
</comment>
<keyword evidence="3 6" id="KW-0812">Transmembrane</keyword>
<feature type="transmembrane region" description="Helical" evidence="6">
    <location>
        <begin position="12"/>
        <end position="34"/>
    </location>
</feature>
<gene>
    <name evidence="7" type="ORF">K4G66_17555</name>
</gene>
<evidence type="ECO:0000256" key="6">
    <source>
        <dbReference type="SAM" id="Phobius"/>
    </source>
</evidence>
<evidence type="ECO:0000256" key="1">
    <source>
        <dbReference type="ARBA" id="ARBA00004141"/>
    </source>
</evidence>
<reference evidence="7" key="2">
    <citation type="journal article" date="2024" name="Antonie Van Leeuwenhoek">
        <title>Roseihalotalea indica gen. nov., sp. nov., a halophilic Bacteroidetes from mesopelagic Southwest Indian Ocean with higher carbohydrate metabolic potential.</title>
        <authorList>
            <person name="Chen B."/>
            <person name="Zhang M."/>
            <person name="Lin D."/>
            <person name="Ye J."/>
            <person name="Tang K."/>
        </authorList>
    </citation>
    <scope>NUCLEOTIDE SEQUENCE</scope>
    <source>
        <strain evidence="7">TK19036</strain>
    </source>
</reference>
<dbReference type="InterPro" id="IPR005496">
    <property type="entry name" value="Integral_membrane_TerC"/>
</dbReference>
<evidence type="ECO:0000256" key="2">
    <source>
        <dbReference type="ARBA" id="ARBA00007511"/>
    </source>
</evidence>
<evidence type="ECO:0000256" key="5">
    <source>
        <dbReference type="ARBA" id="ARBA00023136"/>
    </source>
</evidence>
<evidence type="ECO:0000256" key="4">
    <source>
        <dbReference type="ARBA" id="ARBA00022989"/>
    </source>
</evidence>
<feature type="transmembrane region" description="Helical" evidence="6">
    <location>
        <begin position="154"/>
        <end position="173"/>
    </location>
</feature>
<dbReference type="PANTHER" id="PTHR30238">
    <property type="entry name" value="MEMBRANE BOUND PREDICTED REDOX MODULATOR"/>
    <property type="match status" value="1"/>
</dbReference>
<protein>
    <submittedName>
        <fullName evidence="7">TerC family protein</fullName>
    </submittedName>
</protein>
<accession>A0AA49GHJ2</accession>
<proteinExistence type="inferred from homology"/>
<keyword evidence="5 6" id="KW-0472">Membrane</keyword>
<dbReference type="GO" id="GO:0016020">
    <property type="term" value="C:membrane"/>
    <property type="evidence" value="ECO:0007669"/>
    <property type="project" value="UniProtKB-SubCell"/>
</dbReference>
<dbReference type="Pfam" id="PF03741">
    <property type="entry name" value="TerC"/>
    <property type="match status" value="1"/>
</dbReference>
<feature type="transmembrane region" description="Helical" evidence="6">
    <location>
        <begin position="46"/>
        <end position="71"/>
    </location>
</feature>
<dbReference type="PANTHER" id="PTHR30238:SF4">
    <property type="entry name" value="SLL1022 PROTEIN"/>
    <property type="match status" value="1"/>
</dbReference>
<sequence>MEIFASGEAWIALLTLTFLEIVLGVDNIIFISIVSNKLPANQQSKARTIGLVLALIFRIGLLLGITWIIGFTEPLFSVFDLDISGRDLILIAGGIFLLAKSTTEIHHKIEGEENGESDSTRKVSLVGTITQIILLDMVFSFDSILTAVGLTEEVLIMIIAVVIAMGIMISLAGKISEFINNHPTLQILALSFLILIGFMLIVEGLHFHVPKGYIYFAVGFSLLVEVLNMQFRKRSNPVQLRGQRMRNKPEESVAEGH</sequence>
<comment type="similarity">
    <text evidence="2">Belongs to the TerC family.</text>
</comment>
<evidence type="ECO:0000313" key="7">
    <source>
        <dbReference type="EMBL" id="WKN34187.1"/>
    </source>
</evidence>
<feature type="transmembrane region" description="Helical" evidence="6">
    <location>
        <begin position="185"/>
        <end position="207"/>
    </location>
</feature>
<reference evidence="7" key="1">
    <citation type="journal article" date="2023" name="Comput. Struct. Biotechnol. J.">
        <title>Discovery of a novel marine Bacteroidetes with a rich repertoire of carbohydrate-active enzymes.</title>
        <authorList>
            <person name="Chen B."/>
            <person name="Liu G."/>
            <person name="Chen Q."/>
            <person name="Wang H."/>
            <person name="Liu L."/>
            <person name="Tang K."/>
        </authorList>
    </citation>
    <scope>NUCLEOTIDE SEQUENCE</scope>
    <source>
        <strain evidence="7">TK19036</strain>
    </source>
</reference>
<dbReference type="EMBL" id="CP120682">
    <property type="protein sequence ID" value="WKN34187.1"/>
    <property type="molecule type" value="Genomic_DNA"/>
</dbReference>
<dbReference type="AlphaFoldDB" id="A0AA49GHJ2"/>